<sequence>MNMRSRRASRQPTQFLEVQADGSDMWRASGAIEALERGGCGVLPTDVSYSFVAPLSSKDGTKRILALKGARGEKKPLSLLCRSLADVEEYTKGVTREGFKLLKSALPGPFTFIMPASASLPRGIYKDGARQWKRDTVGVRMPDDPVCLAVLEALDEPLLCSTVPTGEAGDQLACSYPLEGSESASWCTEVDFVLDGGPRPSDGSTVYDLSGDPADGLVLVREGLGRL</sequence>
<reference evidence="3" key="2">
    <citation type="submission" date="2024-10" db="UniProtKB">
        <authorList>
            <consortium name="EnsemblProtists"/>
        </authorList>
    </citation>
    <scope>IDENTIFICATION</scope>
</reference>
<dbReference type="EnsemblProtists" id="EOD31486">
    <property type="protein sequence ID" value="EOD31486"/>
    <property type="gene ID" value="EMIHUDRAFT_442227"/>
</dbReference>
<proteinExistence type="predicted"/>
<protein>
    <recommendedName>
        <fullName evidence="1">Threonylcarbamoyl-AMP synthase</fullName>
    </recommendedName>
</protein>
<dbReference type="GeneID" id="17265566"/>
<name>A0A0D3K6V1_EMIH1</name>
<feature type="domain" description="YrdC-like" evidence="2">
    <location>
        <begin position="25"/>
        <end position="225"/>
    </location>
</feature>
<dbReference type="STRING" id="2903.R1F820"/>
<dbReference type="PANTHER" id="PTHR42828:SF3">
    <property type="entry name" value="THREONYLCARBAMOYL-AMP SYNTHASE"/>
    <property type="match status" value="1"/>
</dbReference>
<organism evidence="3 4">
    <name type="scientific">Emiliania huxleyi (strain CCMP1516)</name>
    <dbReference type="NCBI Taxonomy" id="280463"/>
    <lineage>
        <taxon>Eukaryota</taxon>
        <taxon>Haptista</taxon>
        <taxon>Haptophyta</taxon>
        <taxon>Prymnesiophyceae</taxon>
        <taxon>Isochrysidales</taxon>
        <taxon>Noelaerhabdaceae</taxon>
        <taxon>Emiliania</taxon>
    </lineage>
</organism>
<dbReference type="Gene3D" id="3.90.870.10">
    <property type="entry name" value="DHBP synthase"/>
    <property type="match status" value="1"/>
</dbReference>
<dbReference type="HOGENOM" id="CLU_031397_3_0_1"/>
<dbReference type="EnsemblProtists" id="EOD20068">
    <property type="protein sequence ID" value="EOD20068"/>
    <property type="gene ID" value="EMIHUDRAFT_436006"/>
</dbReference>
<dbReference type="RefSeq" id="XP_005772497.1">
    <property type="nucleotide sequence ID" value="XM_005772440.1"/>
</dbReference>
<dbReference type="InterPro" id="IPR052532">
    <property type="entry name" value="SUA5_domain"/>
</dbReference>
<dbReference type="InterPro" id="IPR006070">
    <property type="entry name" value="Sua5-like_dom"/>
</dbReference>
<evidence type="ECO:0000256" key="1">
    <source>
        <dbReference type="ARBA" id="ARBA00015492"/>
    </source>
</evidence>
<evidence type="ECO:0000313" key="3">
    <source>
        <dbReference type="EnsemblProtists" id="EOD31486"/>
    </source>
</evidence>
<dbReference type="OMA" id="PLTQGWE"/>
<reference evidence="4" key="1">
    <citation type="journal article" date="2013" name="Nature">
        <title>Pan genome of the phytoplankton Emiliania underpins its global distribution.</title>
        <authorList>
            <person name="Read B.A."/>
            <person name="Kegel J."/>
            <person name="Klute M.J."/>
            <person name="Kuo A."/>
            <person name="Lefebvre S.C."/>
            <person name="Maumus F."/>
            <person name="Mayer C."/>
            <person name="Miller J."/>
            <person name="Monier A."/>
            <person name="Salamov A."/>
            <person name="Young J."/>
            <person name="Aguilar M."/>
            <person name="Claverie J.M."/>
            <person name="Frickenhaus S."/>
            <person name="Gonzalez K."/>
            <person name="Herman E.K."/>
            <person name="Lin Y.C."/>
            <person name="Napier J."/>
            <person name="Ogata H."/>
            <person name="Sarno A.F."/>
            <person name="Shmutz J."/>
            <person name="Schroeder D."/>
            <person name="de Vargas C."/>
            <person name="Verret F."/>
            <person name="von Dassow P."/>
            <person name="Valentin K."/>
            <person name="Van de Peer Y."/>
            <person name="Wheeler G."/>
            <person name="Dacks J.B."/>
            <person name="Delwiche C.F."/>
            <person name="Dyhrman S.T."/>
            <person name="Glockner G."/>
            <person name="John U."/>
            <person name="Richards T."/>
            <person name="Worden A.Z."/>
            <person name="Zhang X."/>
            <person name="Grigoriev I.V."/>
            <person name="Allen A.E."/>
            <person name="Bidle K."/>
            <person name="Borodovsky M."/>
            <person name="Bowler C."/>
            <person name="Brownlee C."/>
            <person name="Cock J.M."/>
            <person name="Elias M."/>
            <person name="Gladyshev V.N."/>
            <person name="Groth M."/>
            <person name="Guda C."/>
            <person name="Hadaegh A."/>
            <person name="Iglesias-Rodriguez M.D."/>
            <person name="Jenkins J."/>
            <person name="Jones B.M."/>
            <person name="Lawson T."/>
            <person name="Leese F."/>
            <person name="Lindquist E."/>
            <person name="Lobanov A."/>
            <person name="Lomsadze A."/>
            <person name="Malik S.B."/>
            <person name="Marsh M.E."/>
            <person name="Mackinder L."/>
            <person name="Mock T."/>
            <person name="Mueller-Roeber B."/>
            <person name="Pagarete A."/>
            <person name="Parker M."/>
            <person name="Probert I."/>
            <person name="Quesneville H."/>
            <person name="Raines C."/>
            <person name="Rensing S.A."/>
            <person name="Riano-Pachon D.M."/>
            <person name="Richier S."/>
            <person name="Rokitta S."/>
            <person name="Shiraiwa Y."/>
            <person name="Soanes D.M."/>
            <person name="van der Giezen M."/>
            <person name="Wahlund T.M."/>
            <person name="Williams B."/>
            <person name="Wilson W."/>
            <person name="Wolfe G."/>
            <person name="Wurch L.L."/>
        </authorList>
    </citation>
    <scope>NUCLEOTIDE SEQUENCE</scope>
</reference>
<dbReference type="SUPFAM" id="SSF55821">
    <property type="entry name" value="YrdC/RibB"/>
    <property type="match status" value="1"/>
</dbReference>
<accession>A0A0D3K6V1</accession>
<dbReference type="Pfam" id="PF01300">
    <property type="entry name" value="Sua5_yciO_yrdC"/>
    <property type="match status" value="1"/>
</dbReference>
<dbReference type="InterPro" id="IPR017945">
    <property type="entry name" value="DHBP_synth_RibB-like_a/b_dom"/>
</dbReference>
<dbReference type="KEGG" id="ehx:EMIHUDRAFT_442227"/>
<keyword evidence="4" id="KW-1185">Reference proteome</keyword>
<dbReference type="eggNOG" id="KOG3051">
    <property type="taxonomic scope" value="Eukaryota"/>
</dbReference>
<evidence type="ECO:0000259" key="2">
    <source>
        <dbReference type="PROSITE" id="PS51163"/>
    </source>
</evidence>
<evidence type="ECO:0000313" key="4">
    <source>
        <dbReference type="Proteomes" id="UP000013827"/>
    </source>
</evidence>
<dbReference type="PaxDb" id="2903-EOD20068"/>
<dbReference type="GeneID" id="17276760"/>
<dbReference type="PANTHER" id="PTHR42828">
    <property type="entry name" value="DHBP SYNTHASE RIBB-LIKE ALPHA/BETA DOMAIN-CONTAINING PROTEIN"/>
    <property type="match status" value="1"/>
</dbReference>
<dbReference type="GO" id="GO:0003725">
    <property type="term" value="F:double-stranded RNA binding"/>
    <property type="evidence" value="ECO:0007669"/>
    <property type="project" value="InterPro"/>
</dbReference>
<dbReference type="PROSITE" id="PS51163">
    <property type="entry name" value="YRDC"/>
    <property type="match status" value="1"/>
</dbReference>
<dbReference type="RefSeq" id="XP_005783915.1">
    <property type="nucleotide sequence ID" value="XM_005783858.1"/>
</dbReference>
<dbReference type="KEGG" id="ehx:EMIHUDRAFT_436006"/>
<dbReference type="Proteomes" id="UP000013827">
    <property type="component" value="Unassembled WGS sequence"/>
</dbReference>
<dbReference type="AlphaFoldDB" id="A0A0D3K6V1"/>